<reference evidence="18 19" key="1">
    <citation type="journal article" date="2007" name="Nat. Biotechnol.">
        <title>Genome sequence of the lignocellulose-bioconverting and xylose-fermenting yeast Pichia stipitis.</title>
        <authorList>
            <person name="Jeffries T.W."/>
            <person name="Grigoriev I.V."/>
            <person name="Grimwood J."/>
            <person name="Laplaza J.M."/>
            <person name="Aerts A."/>
            <person name="Salamov A."/>
            <person name="Schmutz J."/>
            <person name="Lindquist E."/>
            <person name="Dehal P."/>
            <person name="Shapiro H."/>
            <person name="Jin Y.S."/>
            <person name="Passoth V."/>
            <person name="Richardson P.M."/>
        </authorList>
    </citation>
    <scope>NUCLEOTIDE SEQUENCE [LARGE SCALE GENOMIC DNA]</scope>
    <source>
        <strain evidence="19">ATCC 58785 / CBS 6054 / NBRC 10063 / NRRL Y-11545</strain>
    </source>
</reference>
<evidence type="ECO:0000256" key="11">
    <source>
        <dbReference type="ARBA" id="ARBA00044456"/>
    </source>
</evidence>
<dbReference type="RefSeq" id="XP_001383981.2">
    <property type="nucleotide sequence ID" value="XM_001383944.1"/>
</dbReference>
<feature type="transmembrane region" description="Helical" evidence="15">
    <location>
        <begin position="198"/>
        <end position="221"/>
    </location>
</feature>
<evidence type="ECO:0000256" key="9">
    <source>
        <dbReference type="ARBA" id="ARBA00023049"/>
    </source>
</evidence>
<evidence type="ECO:0000256" key="15">
    <source>
        <dbReference type="RuleBase" id="RU366005"/>
    </source>
</evidence>
<keyword evidence="2 15" id="KW-0645">Protease</keyword>
<dbReference type="GO" id="GO:0071586">
    <property type="term" value="P:CAAX-box protein processing"/>
    <property type="evidence" value="ECO:0007669"/>
    <property type="project" value="UniProtKB-UniRule"/>
</dbReference>
<dbReference type="Gene3D" id="3.30.2010.10">
    <property type="entry name" value="Metalloproteases ('zincins'), catalytic domain"/>
    <property type="match status" value="1"/>
</dbReference>
<dbReference type="GO" id="GO:0005789">
    <property type="term" value="C:endoplasmic reticulum membrane"/>
    <property type="evidence" value="ECO:0007669"/>
    <property type="project" value="UniProtKB-SubCell"/>
</dbReference>
<evidence type="ECO:0000259" key="17">
    <source>
        <dbReference type="Pfam" id="PF16491"/>
    </source>
</evidence>
<dbReference type="GO" id="GO:0004222">
    <property type="term" value="F:metalloendopeptidase activity"/>
    <property type="evidence" value="ECO:0007669"/>
    <property type="project" value="UniProtKB-UniRule"/>
</dbReference>
<evidence type="ECO:0000256" key="12">
    <source>
        <dbReference type="ARBA" id="ARBA00060927"/>
    </source>
</evidence>
<feature type="domain" description="CAAX prenyl protease 1 N-terminal" evidence="17">
    <location>
        <begin position="40"/>
        <end position="227"/>
    </location>
</feature>
<evidence type="ECO:0000256" key="1">
    <source>
        <dbReference type="ARBA" id="ARBA00004477"/>
    </source>
</evidence>
<dbReference type="OMA" id="FVIEEKF"/>
<protein>
    <recommendedName>
        <fullName evidence="15">CAAX prenyl protease</fullName>
        <ecNumber evidence="15">3.4.24.84</ecNumber>
    </recommendedName>
</protein>
<dbReference type="EMBL" id="CP000498">
    <property type="protein sequence ID" value="ABN65952.2"/>
    <property type="molecule type" value="Genomic_DNA"/>
</dbReference>
<dbReference type="InterPro" id="IPR032456">
    <property type="entry name" value="Peptidase_M48_N"/>
</dbReference>
<organism evidence="18 19">
    <name type="scientific">Scheffersomyces stipitis (strain ATCC 58785 / CBS 6054 / NBRC 10063 / NRRL Y-11545)</name>
    <name type="common">Yeast</name>
    <name type="synonym">Pichia stipitis</name>
    <dbReference type="NCBI Taxonomy" id="322104"/>
    <lineage>
        <taxon>Eukaryota</taxon>
        <taxon>Fungi</taxon>
        <taxon>Dikarya</taxon>
        <taxon>Ascomycota</taxon>
        <taxon>Saccharomycotina</taxon>
        <taxon>Pichiomycetes</taxon>
        <taxon>Debaryomycetaceae</taxon>
        <taxon>Scheffersomyces</taxon>
    </lineage>
</organism>
<comment type="similarity">
    <text evidence="12 15">Belongs to the peptidase M48A family.</text>
</comment>
<dbReference type="GeneID" id="4838625"/>
<feature type="binding site" evidence="14">
    <location>
        <position position="378"/>
    </location>
    <ligand>
        <name>Zn(2+)</name>
        <dbReference type="ChEBI" id="CHEBI:29105"/>
        <note>catalytic</note>
    </ligand>
</feature>
<keyword evidence="6 15" id="KW-0256">Endoplasmic reticulum</keyword>
<evidence type="ECO:0000256" key="7">
    <source>
        <dbReference type="ARBA" id="ARBA00022833"/>
    </source>
</evidence>
<feature type="domain" description="Peptidase M48" evidence="16">
    <location>
        <begin position="230"/>
        <end position="433"/>
    </location>
</feature>
<evidence type="ECO:0000256" key="10">
    <source>
        <dbReference type="ARBA" id="ARBA00023136"/>
    </source>
</evidence>
<dbReference type="Pfam" id="PF01435">
    <property type="entry name" value="Peptidase_M48"/>
    <property type="match status" value="1"/>
</dbReference>
<dbReference type="KEGG" id="pic:PICST_35752"/>
<gene>
    <name evidence="18" type="primary">STE24</name>
    <name evidence="18" type="ORF">PICST_35752</name>
</gene>
<dbReference type="OrthoDB" id="360839at2759"/>
<evidence type="ECO:0000259" key="16">
    <source>
        <dbReference type="Pfam" id="PF01435"/>
    </source>
</evidence>
<dbReference type="InParanoid" id="A3LST9"/>
<evidence type="ECO:0000256" key="13">
    <source>
        <dbReference type="PIRSR" id="PIRSR627057-1"/>
    </source>
</evidence>
<comment type="function">
    <text evidence="15">Proteolytically removes the C-terminal three residues of farnesylated proteins.</text>
</comment>
<dbReference type="HOGENOM" id="CLU_025947_3_3_1"/>
<feature type="active site" evidence="13">
    <location>
        <position position="301"/>
    </location>
</feature>
<dbReference type="PANTHER" id="PTHR10120">
    <property type="entry name" value="CAAX PRENYL PROTEASE 1"/>
    <property type="match status" value="1"/>
</dbReference>
<dbReference type="STRING" id="322104.A3LST9"/>
<keyword evidence="10 15" id="KW-0472">Membrane</keyword>
<dbReference type="GO" id="GO:0046872">
    <property type="term" value="F:metal ion binding"/>
    <property type="evidence" value="ECO:0007669"/>
    <property type="project" value="UniProtKB-UniRule"/>
</dbReference>
<feature type="binding site" evidence="14">
    <location>
        <position position="300"/>
    </location>
    <ligand>
        <name>Zn(2+)</name>
        <dbReference type="ChEBI" id="CHEBI:29105"/>
        <note>catalytic</note>
    </ligand>
</feature>
<keyword evidence="7 14" id="KW-0862">Zinc</keyword>
<comment type="catalytic activity">
    <reaction evidence="11 15">
        <text>Hydrolyzes the peptide bond -P2-(S-farnesyl or geranylgeranyl)C-P1'-P2'-P3'-COOH where P1' and P2' are amino acids with aliphatic side chains and P3' is any C-terminal residue.</text>
        <dbReference type="EC" id="3.4.24.84"/>
    </reaction>
</comment>
<keyword evidence="4 14" id="KW-0479">Metal-binding</keyword>
<dbReference type="EC" id="3.4.24.84" evidence="15"/>
<evidence type="ECO:0000256" key="6">
    <source>
        <dbReference type="ARBA" id="ARBA00022824"/>
    </source>
</evidence>
<keyword evidence="9 15" id="KW-0482">Metalloprotease</keyword>
<comment type="subcellular location">
    <subcellularLocation>
        <location evidence="1 15">Endoplasmic reticulum membrane</location>
        <topology evidence="1 15">Multi-pass membrane protein</topology>
    </subcellularLocation>
</comment>
<keyword evidence="19" id="KW-1185">Reference proteome</keyword>
<sequence>MFNLAQSLSFLDSPSINWKLIVASLTVGQYLFENYLSSRQYAVLKRKSPPASIKAEVDQETFDKSQAYSRSKAKFGIFSSTFGLVQNLAILNWDLLPCLWDHSGKLMAKCSFLLPKFMGGVITHSLFFFSTFSIISTVLSLPLSYYSNFVLEEKYGFNKQTVGLWLSDTAKGIALSVTLGSPVIAGFLKIIDYFGQSFIFYTMGFVLVVQLVAMTIFPTLIQPLFNKFTPLEDGELKTAIEELAVKQEFPLTKLYVIDGSKRSSHSNAYFTGLPWSKQIVLFDTLIEHSTIPETVAVLGHEIGHWKLNHLPKMLLFAQSQLFLMFSMFAAFVKNNSLYTSFGFSTQPVIIGFILFNDVFQPVDAVFQFAMNLLSRKHEYEADEYAKGCGYGPDLSTSLLKMFSENLSTMDADWLYSSYHHSHPILPERLSALGYVSEKKLGKEIKIKPEKED</sequence>
<dbReference type="InterPro" id="IPR001915">
    <property type="entry name" value="Peptidase_M48"/>
</dbReference>
<feature type="transmembrane region" description="Helical" evidence="15">
    <location>
        <begin position="173"/>
        <end position="191"/>
    </location>
</feature>
<evidence type="ECO:0000256" key="2">
    <source>
        <dbReference type="ARBA" id="ARBA00022670"/>
    </source>
</evidence>
<dbReference type="FunFam" id="3.30.2010.10:FF:000002">
    <property type="entry name" value="CAAX prenyl protease"/>
    <property type="match status" value="1"/>
</dbReference>
<evidence type="ECO:0000313" key="18">
    <source>
        <dbReference type="EMBL" id="ABN65952.2"/>
    </source>
</evidence>
<dbReference type="MEROPS" id="M48.001"/>
<name>A3LST9_PICST</name>
<keyword evidence="3 15" id="KW-0812">Transmembrane</keyword>
<keyword evidence="8 15" id="KW-1133">Transmembrane helix</keyword>
<proteinExistence type="inferred from homology"/>
<dbReference type="FunCoup" id="A3LST9">
    <property type="interactions" value="880"/>
</dbReference>
<dbReference type="Pfam" id="PF16491">
    <property type="entry name" value="Peptidase_M48_N"/>
    <property type="match status" value="1"/>
</dbReference>
<comment type="caution">
    <text evidence="15">Lacks conserved residue(s) required for the propagation of feature annotation.</text>
</comment>
<feature type="binding site" evidence="14">
    <location>
        <position position="304"/>
    </location>
    <ligand>
        <name>Zn(2+)</name>
        <dbReference type="ChEBI" id="CHEBI:29105"/>
        <note>catalytic</note>
    </ligand>
</feature>
<evidence type="ECO:0000256" key="14">
    <source>
        <dbReference type="PIRSR" id="PIRSR627057-2"/>
    </source>
</evidence>
<evidence type="ECO:0000256" key="4">
    <source>
        <dbReference type="ARBA" id="ARBA00022723"/>
    </source>
</evidence>
<comment type="cofactor">
    <cofactor evidence="14 15">
        <name>Zn(2+)</name>
        <dbReference type="ChEBI" id="CHEBI:29105"/>
    </cofactor>
    <text evidence="14 15">Binds 1 zinc ion per subunit.</text>
</comment>
<evidence type="ECO:0000256" key="8">
    <source>
        <dbReference type="ARBA" id="ARBA00022989"/>
    </source>
</evidence>
<feature type="transmembrane region" description="Helical" evidence="15">
    <location>
        <begin position="16"/>
        <end position="36"/>
    </location>
</feature>
<feature type="transmembrane region" description="Helical" evidence="15">
    <location>
        <begin position="126"/>
        <end position="146"/>
    </location>
</feature>
<dbReference type="Proteomes" id="UP000002258">
    <property type="component" value="Chromosome 4"/>
</dbReference>
<feature type="active site" description="Proton donor" evidence="13">
    <location>
        <position position="382"/>
    </location>
</feature>
<dbReference type="InterPro" id="IPR027057">
    <property type="entry name" value="CAXX_Prtase_1"/>
</dbReference>
<accession>A3LST9</accession>
<evidence type="ECO:0000313" key="19">
    <source>
        <dbReference type="Proteomes" id="UP000002258"/>
    </source>
</evidence>
<dbReference type="AlphaFoldDB" id="A3LST9"/>
<dbReference type="CDD" id="cd07343">
    <property type="entry name" value="M48A_Zmpste24p_like"/>
    <property type="match status" value="1"/>
</dbReference>
<dbReference type="eggNOG" id="KOG2719">
    <property type="taxonomic scope" value="Eukaryota"/>
</dbReference>
<keyword evidence="5 15" id="KW-0378">Hydrolase</keyword>
<evidence type="ECO:0000256" key="3">
    <source>
        <dbReference type="ARBA" id="ARBA00022692"/>
    </source>
</evidence>
<evidence type="ECO:0000256" key="5">
    <source>
        <dbReference type="ARBA" id="ARBA00022801"/>
    </source>
</evidence>